<keyword evidence="1" id="KW-1133">Transmembrane helix</keyword>
<keyword evidence="3" id="KW-1185">Reference proteome</keyword>
<protein>
    <submittedName>
        <fullName evidence="2">Uncharacterized protein</fullName>
    </submittedName>
</protein>
<reference evidence="2 3" key="1">
    <citation type="submission" date="2024-11" db="EMBL/GenBank/DDBJ databases">
        <title>Adaptive evolution of stress response genes in parasites aligns with host niche diversity.</title>
        <authorList>
            <person name="Hahn C."/>
            <person name="Resl P."/>
        </authorList>
    </citation>
    <scope>NUCLEOTIDE SEQUENCE [LARGE SCALE GENOMIC DNA]</scope>
    <source>
        <strain evidence="2">EGGRZ-B1_66</strain>
        <tissue evidence="2">Body</tissue>
    </source>
</reference>
<evidence type="ECO:0000313" key="2">
    <source>
        <dbReference type="EMBL" id="KAL3315786.1"/>
    </source>
</evidence>
<gene>
    <name evidence="2" type="ORF">Ciccas_005580</name>
</gene>
<evidence type="ECO:0000313" key="3">
    <source>
        <dbReference type="Proteomes" id="UP001626550"/>
    </source>
</evidence>
<feature type="transmembrane region" description="Helical" evidence="1">
    <location>
        <begin position="21"/>
        <end position="39"/>
    </location>
</feature>
<dbReference type="InterPro" id="IPR019144">
    <property type="entry name" value="Membralin"/>
</dbReference>
<proteinExistence type="predicted"/>
<dbReference type="Proteomes" id="UP001626550">
    <property type="component" value="Unassembled WGS sequence"/>
</dbReference>
<accession>A0ABD2QBX5</accession>
<evidence type="ECO:0000256" key="1">
    <source>
        <dbReference type="SAM" id="Phobius"/>
    </source>
</evidence>
<dbReference type="PANTHER" id="PTHR21650:SF4">
    <property type="entry name" value="MEMBRALIN"/>
    <property type="match status" value="1"/>
</dbReference>
<organism evidence="2 3">
    <name type="scientific">Cichlidogyrus casuarinus</name>
    <dbReference type="NCBI Taxonomy" id="1844966"/>
    <lineage>
        <taxon>Eukaryota</taxon>
        <taxon>Metazoa</taxon>
        <taxon>Spiralia</taxon>
        <taxon>Lophotrochozoa</taxon>
        <taxon>Platyhelminthes</taxon>
        <taxon>Monogenea</taxon>
        <taxon>Monopisthocotylea</taxon>
        <taxon>Dactylogyridea</taxon>
        <taxon>Ancyrocephalidae</taxon>
        <taxon>Cichlidogyrus</taxon>
    </lineage>
</organism>
<dbReference type="EMBL" id="JBJKFK010000665">
    <property type="protein sequence ID" value="KAL3315786.1"/>
    <property type="molecule type" value="Genomic_DNA"/>
</dbReference>
<keyword evidence="1" id="KW-0812">Transmembrane</keyword>
<dbReference type="PANTHER" id="PTHR21650">
    <property type="entry name" value="MEMBRALIN/KINETOCHORE PROTEIN NUF2"/>
    <property type="match status" value="1"/>
</dbReference>
<comment type="caution">
    <text evidence="2">The sequence shown here is derived from an EMBL/GenBank/DDBJ whole genome shotgun (WGS) entry which is preliminary data.</text>
</comment>
<sequence length="349" mass="40691">MTFSYARFVPSLLRRIIEFLLLVKACLSLCLLIYVHFLFVRSPITCLDHLRDSNLSPPCNIGDQNCSALEFERYFPATRPKDFQRWPRVGVLRVEIISDPPNHYDLIDSYAVEYPYLYPEVHKQSNTIKEDEVTEYWDTSALVFDQVKSNVKWGLEEMLKKFGFVEKEPEPTIQESFLNWTAISQNLVFYRDRFLARLKQLIQEAPSKIESLSNSGLIRNRFVMEYSLYHGLLRLQPSIRESLNISTKLVVLDPYKHQCFGNQFTHFLLDDFLGYNDLLIASFKRLSGNEPAEGYVRNVVDGSYYRFVNMSNSPTSYLGAFFAMMMFVRPTNIFMNLLNTKKSAGRPHL</sequence>
<dbReference type="AlphaFoldDB" id="A0ABD2QBX5"/>
<keyword evidence="1" id="KW-0472">Membrane</keyword>
<name>A0ABD2QBX5_9PLAT</name>
<dbReference type="Pfam" id="PF09746">
    <property type="entry name" value="Membralin"/>
    <property type="match status" value="2"/>
</dbReference>